<evidence type="ECO:0000313" key="5">
    <source>
        <dbReference type="EMBL" id="SVA38750.1"/>
    </source>
</evidence>
<protein>
    <recommendedName>
        <fullName evidence="4">Proteasome alpha-type subunits domain-containing protein</fullName>
    </recommendedName>
</protein>
<dbReference type="Pfam" id="PF10584">
    <property type="entry name" value="Proteasome_A_N"/>
    <property type="match status" value="1"/>
</dbReference>
<dbReference type="NCBIfam" id="NF003075">
    <property type="entry name" value="PRK03996.1"/>
    <property type="match status" value="1"/>
</dbReference>
<reference evidence="5" key="1">
    <citation type="submission" date="2018-05" db="EMBL/GenBank/DDBJ databases">
        <authorList>
            <person name="Lanie J.A."/>
            <person name="Ng W.-L."/>
            <person name="Kazmierczak K.M."/>
            <person name="Andrzejewski T.M."/>
            <person name="Davidsen T.M."/>
            <person name="Wayne K.J."/>
            <person name="Tettelin H."/>
            <person name="Glass J.I."/>
            <person name="Rusch D."/>
            <person name="Podicherti R."/>
            <person name="Tsui H.-C.T."/>
            <person name="Winkler M.E."/>
        </authorList>
    </citation>
    <scope>NUCLEOTIDE SEQUENCE</scope>
</reference>
<dbReference type="InterPro" id="IPR050115">
    <property type="entry name" value="Proteasome_alpha"/>
</dbReference>
<dbReference type="SMART" id="SM00948">
    <property type="entry name" value="Proteasome_A_N"/>
    <property type="match status" value="1"/>
</dbReference>
<gene>
    <name evidence="5" type="ORF">METZ01_LOCUS91604</name>
</gene>
<proteinExistence type="predicted"/>
<dbReference type="PANTHER" id="PTHR11599">
    <property type="entry name" value="PROTEASOME SUBUNIT ALPHA/BETA"/>
    <property type="match status" value="1"/>
</dbReference>
<dbReference type="GO" id="GO:0019773">
    <property type="term" value="C:proteasome core complex, alpha-subunit complex"/>
    <property type="evidence" value="ECO:0007669"/>
    <property type="project" value="InterPro"/>
</dbReference>
<dbReference type="GO" id="GO:0006511">
    <property type="term" value="P:ubiquitin-dependent protein catabolic process"/>
    <property type="evidence" value="ECO:0007669"/>
    <property type="project" value="InterPro"/>
</dbReference>
<evidence type="ECO:0000259" key="4">
    <source>
        <dbReference type="SMART" id="SM00948"/>
    </source>
</evidence>
<dbReference type="SUPFAM" id="SSF56235">
    <property type="entry name" value="N-terminal nucleophile aminohydrolases (Ntn hydrolases)"/>
    <property type="match status" value="1"/>
</dbReference>
<dbReference type="InterPro" id="IPR000426">
    <property type="entry name" value="Proteasome_asu_N"/>
</dbReference>
<dbReference type="FunFam" id="3.60.20.10:FF:000004">
    <property type="entry name" value="Proteasome subunit alpha type-4"/>
    <property type="match status" value="1"/>
</dbReference>
<dbReference type="Gene3D" id="3.60.20.10">
    <property type="entry name" value="Glutamine Phosphoribosylpyrophosphate, subunit 1, domain 1"/>
    <property type="match status" value="1"/>
</dbReference>
<dbReference type="EMBL" id="UINC01008618">
    <property type="protein sequence ID" value="SVA38750.1"/>
    <property type="molecule type" value="Genomic_DNA"/>
</dbReference>
<dbReference type="InterPro" id="IPR023332">
    <property type="entry name" value="Proteasome_alpha-type"/>
</dbReference>
<keyword evidence="3" id="KW-0647">Proteasome</keyword>
<name>A0A381VEI0_9ZZZZ</name>
<organism evidence="5">
    <name type="scientific">marine metagenome</name>
    <dbReference type="NCBI Taxonomy" id="408172"/>
    <lineage>
        <taxon>unclassified sequences</taxon>
        <taxon>metagenomes</taxon>
        <taxon>ecological metagenomes</taxon>
    </lineage>
</organism>
<evidence type="ECO:0000256" key="3">
    <source>
        <dbReference type="ARBA" id="ARBA00022942"/>
    </source>
</evidence>
<feature type="domain" description="Proteasome alpha-type subunits" evidence="4">
    <location>
        <begin position="7"/>
        <end position="29"/>
    </location>
</feature>
<dbReference type="Pfam" id="PF00227">
    <property type="entry name" value="Proteasome"/>
    <property type="match status" value="1"/>
</dbReference>
<keyword evidence="2" id="KW-0963">Cytoplasm</keyword>
<dbReference type="InterPro" id="IPR001353">
    <property type="entry name" value="Proteasome_sua/b"/>
</dbReference>
<evidence type="ECO:0000256" key="2">
    <source>
        <dbReference type="ARBA" id="ARBA00022490"/>
    </source>
</evidence>
<evidence type="ECO:0000256" key="1">
    <source>
        <dbReference type="ARBA" id="ARBA00004496"/>
    </source>
</evidence>
<accession>A0A381VEI0</accession>
<sequence>MPAQQGYDRAITVFSPDGRLYQVEYAIETVKRGTLVVGIKTNHGVVIASEEKPRRLQISEAPQKLFQVDHHIGLGAAGYIPDARSQVEDARFFSQSSKIIYDEPVGVETVVKHIADQCQQYTQYAGARPVGVALIMGGVDENGISLFLTDPSGTYVAYNAISIGANSEKVNEFLEKHYKPDITLDDARQLVTAAINLSEDAPDGTEHIKISQVRSDTKQFEFLTEKEITDIAKIAAEKFLPKKK</sequence>
<dbReference type="GO" id="GO:0005737">
    <property type="term" value="C:cytoplasm"/>
    <property type="evidence" value="ECO:0007669"/>
    <property type="project" value="UniProtKB-SubCell"/>
</dbReference>
<dbReference type="InterPro" id="IPR029055">
    <property type="entry name" value="Ntn_hydrolases_N"/>
</dbReference>
<comment type="subcellular location">
    <subcellularLocation>
        <location evidence="1">Cytoplasm</location>
    </subcellularLocation>
</comment>
<dbReference type="PROSITE" id="PS51475">
    <property type="entry name" value="PROTEASOME_ALPHA_2"/>
    <property type="match status" value="1"/>
</dbReference>
<dbReference type="AlphaFoldDB" id="A0A381VEI0"/>